<dbReference type="Pfam" id="PF07883">
    <property type="entry name" value="Cupin_2"/>
    <property type="match status" value="1"/>
</dbReference>
<organism evidence="1 2">
    <name type="scientific">Pseudomonas abyssi</name>
    <dbReference type="NCBI Taxonomy" id="170540"/>
    <lineage>
        <taxon>Bacteria</taxon>
        <taxon>Pseudomonadati</taxon>
        <taxon>Pseudomonadota</taxon>
        <taxon>Gammaproteobacteria</taxon>
        <taxon>Pseudomonadales</taxon>
        <taxon>Pseudomonadaceae</taxon>
        <taxon>Pseudomonas</taxon>
    </lineage>
</organism>
<dbReference type="PANTHER" id="PTHR36114:SF1">
    <property type="entry name" value="16.7 KDA PROTEIN IN WHIE LOCUS"/>
    <property type="match status" value="1"/>
</dbReference>
<dbReference type="AlphaFoldDB" id="A0A2A3ME33"/>
<dbReference type="SUPFAM" id="SSF51182">
    <property type="entry name" value="RmlC-like cupins"/>
    <property type="match status" value="1"/>
</dbReference>
<proteinExistence type="predicted"/>
<reference evidence="1 2" key="1">
    <citation type="submission" date="2017-09" db="EMBL/GenBank/DDBJ databases">
        <title>Pseudomonas abyssi sp. nov. isolated from Abyssopelagic Water.</title>
        <authorList>
            <person name="Wei Y."/>
        </authorList>
    </citation>
    <scope>NUCLEOTIDE SEQUENCE [LARGE SCALE GENOMIC DNA]</scope>
    <source>
        <strain evidence="1 2">MT5</strain>
    </source>
</reference>
<dbReference type="Gene3D" id="2.60.120.10">
    <property type="entry name" value="Jelly Rolls"/>
    <property type="match status" value="1"/>
</dbReference>
<evidence type="ECO:0000313" key="1">
    <source>
        <dbReference type="EMBL" id="PBK02915.1"/>
    </source>
</evidence>
<accession>A0A2A3ME33</accession>
<gene>
    <name evidence="1" type="ORF">CNQ84_17365</name>
</gene>
<dbReference type="InterPro" id="IPR013096">
    <property type="entry name" value="Cupin_2"/>
</dbReference>
<keyword evidence="2" id="KW-1185">Reference proteome</keyword>
<dbReference type="InterPro" id="IPR014710">
    <property type="entry name" value="RmlC-like_jellyroll"/>
</dbReference>
<sequence>MNPLIRRFDPSEEYYFEEGCYIHELSNDMDDPLMSVARARLPLGGQTRWHRLHKVVERYLIEAGEGLVELARQAPQRVAAGDVVVIPAGCAQRIRCIGTEPLVFLAICTPRFEPDCYEDLET</sequence>
<accession>A0A395QZ66</accession>
<evidence type="ECO:0000313" key="2">
    <source>
        <dbReference type="Proteomes" id="UP000242313"/>
    </source>
</evidence>
<comment type="caution">
    <text evidence="1">The sequence shown here is derived from an EMBL/GenBank/DDBJ whole genome shotgun (WGS) entry which is preliminary data.</text>
</comment>
<dbReference type="Proteomes" id="UP000242313">
    <property type="component" value="Unassembled WGS sequence"/>
</dbReference>
<dbReference type="PANTHER" id="PTHR36114">
    <property type="entry name" value="16.7 KDA PROTEIN IN WHIE LOCUS"/>
    <property type="match status" value="1"/>
</dbReference>
<name>A0A2A3ME33_9PSED</name>
<dbReference type="InterPro" id="IPR052044">
    <property type="entry name" value="PKS_Associated_Protein"/>
</dbReference>
<dbReference type="EMBL" id="NTMR01000027">
    <property type="protein sequence ID" value="PBK02915.1"/>
    <property type="molecule type" value="Genomic_DNA"/>
</dbReference>
<dbReference type="InterPro" id="IPR011051">
    <property type="entry name" value="RmlC_Cupin_sf"/>
</dbReference>
<protein>
    <submittedName>
        <fullName evidence="1">Cupin</fullName>
    </submittedName>
</protein>
<dbReference type="RefSeq" id="WP_096006094.1">
    <property type="nucleotide sequence ID" value="NZ_JBLWUL010000004.1"/>
</dbReference>